<evidence type="ECO:0000313" key="1">
    <source>
        <dbReference type="EMBL" id="TDC02091.1"/>
    </source>
</evidence>
<protein>
    <submittedName>
        <fullName evidence="1">Uncharacterized protein</fullName>
    </submittedName>
</protein>
<dbReference type="RefSeq" id="WP_132337407.1">
    <property type="nucleotide sequence ID" value="NZ_SMJZ01000142.1"/>
</dbReference>
<organism evidence="1 2">
    <name type="scientific">Nonomuraea longispora</name>
    <dbReference type="NCBI Taxonomy" id="1848320"/>
    <lineage>
        <taxon>Bacteria</taxon>
        <taxon>Bacillati</taxon>
        <taxon>Actinomycetota</taxon>
        <taxon>Actinomycetes</taxon>
        <taxon>Streptosporangiales</taxon>
        <taxon>Streptosporangiaceae</taxon>
        <taxon>Nonomuraea</taxon>
    </lineage>
</organism>
<proteinExistence type="predicted"/>
<accession>A0A4R4N0B1</accession>
<sequence length="65" mass="7192">MHVPVPRRDMEAAAAAAYEDLTRVTGVEPVTARWRSEVREAARRTGHFAVLTDAWALVLSLTNDS</sequence>
<dbReference type="Proteomes" id="UP000295157">
    <property type="component" value="Unassembled WGS sequence"/>
</dbReference>
<evidence type="ECO:0000313" key="2">
    <source>
        <dbReference type="Proteomes" id="UP000295157"/>
    </source>
</evidence>
<dbReference type="AlphaFoldDB" id="A0A4R4N0B1"/>
<keyword evidence="2" id="KW-1185">Reference proteome</keyword>
<comment type="caution">
    <text evidence="1">The sequence shown here is derived from an EMBL/GenBank/DDBJ whole genome shotgun (WGS) entry which is preliminary data.</text>
</comment>
<reference evidence="1 2" key="1">
    <citation type="submission" date="2019-02" db="EMBL/GenBank/DDBJ databases">
        <title>Draft genome sequences of novel Actinobacteria.</title>
        <authorList>
            <person name="Sahin N."/>
            <person name="Ay H."/>
            <person name="Saygin H."/>
        </authorList>
    </citation>
    <scope>NUCLEOTIDE SEQUENCE [LARGE SCALE GENOMIC DNA]</scope>
    <source>
        <strain evidence="1 2">KC201</strain>
    </source>
</reference>
<name>A0A4R4N0B1_9ACTN</name>
<dbReference type="OrthoDB" id="10006414at2"/>
<gene>
    <name evidence="1" type="ORF">E1267_30185</name>
</gene>
<dbReference type="EMBL" id="SMJZ01000142">
    <property type="protein sequence ID" value="TDC02091.1"/>
    <property type="molecule type" value="Genomic_DNA"/>
</dbReference>